<evidence type="ECO:0000259" key="1">
    <source>
        <dbReference type="PROSITE" id="PS50878"/>
    </source>
</evidence>
<protein>
    <recommendedName>
        <fullName evidence="1">Reverse transcriptase domain-containing protein</fullName>
    </recommendedName>
</protein>
<dbReference type="PROSITE" id="PS50878">
    <property type="entry name" value="RT_POL"/>
    <property type="match status" value="1"/>
</dbReference>
<dbReference type="EMBL" id="JANJYJ010000006">
    <property type="protein sequence ID" value="KAK3205479.1"/>
    <property type="molecule type" value="Genomic_DNA"/>
</dbReference>
<dbReference type="InterPro" id="IPR052343">
    <property type="entry name" value="Retrotransposon-Effector_Assoc"/>
</dbReference>
<dbReference type="AlphaFoldDB" id="A0AAE0A827"/>
<comment type="caution">
    <text evidence="2">The sequence shown here is derived from an EMBL/GenBank/DDBJ whole genome shotgun (WGS) entry which is preliminary data.</text>
</comment>
<organism evidence="2 3">
    <name type="scientific">Dipteronia sinensis</name>
    <dbReference type="NCBI Taxonomy" id="43782"/>
    <lineage>
        <taxon>Eukaryota</taxon>
        <taxon>Viridiplantae</taxon>
        <taxon>Streptophyta</taxon>
        <taxon>Embryophyta</taxon>
        <taxon>Tracheophyta</taxon>
        <taxon>Spermatophyta</taxon>
        <taxon>Magnoliopsida</taxon>
        <taxon>eudicotyledons</taxon>
        <taxon>Gunneridae</taxon>
        <taxon>Pentapetalae</taxon>
        <taxon>rosids</taxon>
        <taxon>malvids</taxon>
        <taxon>Sapindales</taxon>
        <taxon>Sapindaceae</taxon>
        <taxon>Hippocastanoideae</taxon>
        <taxon>Acereae</taxon>
        <taxon>Dipteronia</taxon>
    </lineage>
</organism>
<dbReference type="Proteomes" id="UP001281410">
    <property type="component" value="Unassembled WGS sequence"/>
</dbReference>
<gene>
    <name evidence="2" type="ORF">Dsin_019525</name>
</gene>
<keyword evidence="3" id="KW-1185">Reference proteome</keyword>
<name>A0AAE0A827_9ROSI</name>
<evidence type="ECO:0000313" key="3">
    <source>
        <dbReference type="Proteomes" id="UP001281410"/>
    </source>
</evidence>
<dbReference type="SUPFAM" id="SSF56672">
    <property type="entry name" value="DNA/RNA polymerases"/>
    <property type="match status" value="1"/>
</dbReference>
<dbReference type="PANTHER" id="PTHR46890:SF50">
    <property type="entry name" value="RNA-DIRECTED DNA POLYMERASE, EUKARYOTA, REVERSE TRANSCRIPTASE ZINC-BINDING DOMAIN PROTEIN-RELATED"/>
    <property type="match status" value="1"/>
</dbReference>
<dbReference type="InterPro" id="IPR043502">
    <property type="entry name" value="DNA/RNA_pol_sf"/>
</dbReference>
<reference evidence="2" key="1">
    <citation type="journal article" date="2023" name="Plant J.">
        <title>Genome sequences and population genomics provide insights into the demographic history, inbreeding, and mutation load of two 'living fossil' tree species of Dipteronia.</title>
        <authorList>
            <person name="Feng Y."/>
            <person name="Comes H.P."/>
            <person name="Chen J."/>
            <person name="Zhu S."/>
            <person name="Lu R."/>
            <person name="Zhang X."/>
            <person name="Li P."/>
            <person name="Qiu J."/>
            <person name="Olsen K.M."/>
            <person name="Qiu Y."/>
        </authorList>
    </citation>
    <scope>NUCLEOTIDE SEQUENCE</scope>
    <source>
        <strain evidence="2">NBL</strain>
    </source>
</reference>
<accession>A0AAE0A827</accession>
<evidence type="ECO:0000313" key="2">
    <source>
        <dbReference type="EMBL" id="KAK3205479.1"/>
    </source>
</evidence>
<dbReference type="Pfam" id="PF00078">
    <property type="entry name" value="RVT_1"/>
    <property type="match status" value="1"/>
</dbReference>
<sequence>MVKLDFEKAYDSLDHTFLNNKMSEMGYCISTPILSVLVNVCSSRQFRIEKGLCQGDPLSPFLFNVAVEGLSALFRKAEAMGLMRGAYFGEGAVHVSHLKFVDDTILFLQSNEEYLMITRRILRCYEVASGLRINFQKSCVVKVCKSKESEFSSKDYFIEFKTVSLRGSGLFSTRVVDLSLSKQLCLVSHFTICRSLKSWSLLPKILRVFRGVSFGEMVEKREKCIWSSGRRFEKAVSGLFDHGSESAKILKEGLRVVVGRGDRARLWYDLVVDGMPLKEVFPRVFSLAAVEDDCVIDYGNKDGNVWI</sequence>
<feature type="domain" description="Reverse transcriptase" evidence="1">
    <location>
        <begin position="1"/>
        <end position="158"/>
    </location>
</feature>
<dbReference type="InterPro" id="IPR000477">
    <property type="entry name" value="RT_dom"/>
</dbReference>
<dbReference type="PANTHER" id="PTHR46890">
    <property type="entry name" value="NON-LTR RETROLELEMENT REVERSE TRANSCRIPTASE-LIKE PROTEIN-RELATED"/>
    <property type="match status" value="1"/>
</dbReference>
<proteinExistence type="predicted"/>